<dbReference type="PANTHER" id="PTHR34075">
    <property type="entry name" value="BLR3430 PROTEIN"/>
    <property type="match status" value="1"/>
</dbReference>
<evidence type="ECO:0000259" key="2">
    <source>
        <dbReference type="Pfam" id="PF12172"/>
    </source>
</evidence>
<organism evidence="3 5">
    <name type="scientific">Haladaptatus paucihalophilus DX253</name>
    <dbReference type="NCBI Taxonomy" id="797209"/>
    <lineage>
        <taxon>Archaea</taxon>
        <taxon>Methanobacteriati</taxon>
        <taxon>Methanobacteriota</taxon>
        <taxon>Stenosarchaea group</taxon>
        <taxon>Halobacteria</taxon>
        <taxon>Halobacteriales</taxon>
        <taxon>Haladaptataceae</taxon>
        <taxon>Haladaptatus</taxon>
    </lineage>
</organism>
<evidence type="ECO:0000313" key="3">
    <source>
        <dbReference type="EMBL" id="EFW91027.1"/>
    </source>
</evidence>
<dbReference type="InterPro" id="IPR052513">
    <property type="entry name" value="Thioester_dehydratase-like"/>
</dbReference>
<dbReference type="Gene3D" id="6.10.30.10">
    <property type="match status" value="1"/>
</dbReference>
<dbReference type="SUPFAM" id="SSF50249">
    <property type="entry name" value="Nucleic acid-binding proteins"/>
    <property type="match status" value="1"/>
</dbReference>
<gene>
    <name evidence="4" type="ORF">SAMN05444342_3765</name>
    <name evidence="3" type="ORF">ZOD2009_15596</name>
</gene>
<sequence length="139" mass="15037">MGAHISIPMYERTVGQRLAFEGERCTDCGTIAFPPKGACPDCRNDEFETVDLSGEGTIYSYTVLSPGGAPPEFAGQAQAEGRYVVAIVDLDEGPRITAQVTDVDPTEVAVGMPVSGRIRRIYEEEGIVRYGFKFVPATE</sequence>
<dbReference type="PATRIC" id="fig|797209.4.peg.3081"/>
<dbReference type="InterPro" id="IPR022002">
    <property type="entry name" value="ChsH2_Znr"/>
</dbReference>
<keyword evidence="6" id="KW-1185">Reference proteome</keyword>
<reference evidence="3 5" key="1">
    <citation type="journal article" date="2014" name="ISME J.">
        <title>Trehalose/2-sulfotrehalose biosynthesis and glycine-betaine uptake are widely spread mechanisms for osmoadaptation in the Halobacteriales.</title>
        <authorList>
            <person name="Youssef N.H."/>
            <person name="Savage-Ashlock K.N."/>
            <person name="McCully A.L."/>
            <person name="Luedtke B."/>
            <person name="Shaw E.I."/>
            <person name="Hoff W.D."/>
            <person name="Elshahed M.S."/>
        </authorList>
    </citation>
    <scope>NUCLEOTIDE SEQUENCE [LARGE SCALE GENOMIC DNA]</scope>
    <source>
        <strain evidence="3 5">DX253</strain>
    </source>
</reference>
<proteinExistence type="predicted"/>
<dbReference type="Pfam" id="PF12172">
    <property type="entry name" value="zf-ChsH2"/>
    <property type="match status" value="1"/>
</dbReference>
<dbReference type="OrthoDB" id="9573at2157"/>
<dbReference type="PANTHER" id="PTHR34075:SF5">
    <property type="entry name" value="BLR3430 PROTEIN"/>
    <property type="match status" value="1"/>
</dbReference>
<dbReference type="Proteomes" id="UP000184203">
    <property type="component" value="Unassembled WGS sequence"/>
</dbReference>
<dbReference type="Proteomes" id="UP000003751">
    <property type="component" value="Unassembled WGS sequence"/>
</dbReference>
<evidence type="ECO:0008006" key="7">
    <source>
        <dbReference type="Google" id="ProtNLM"/>
    </source>
</evidence>
<dbReference type="Pfam" id="PF01796">
    <property type="entry name" value="OB_ChsH2_C"/>
    <property type="match status" value="1"/>
</dbReference>
<accession>E7QWD1</accession>
<reference evidence="6" key="2">
    <citation type="submission" date="2016-11" db="EMBL/GenBank/DDBJ databases">
        <authorList>
            <person name="Varghese N."/>
            <person name="Submissions S."/>
        </authorList>
    </citation>
    <scope>NUCLEOTIDE SEQUENCE [LARGE SCALE GENOMIC DNA]</scope>
    <source>
        <strain evidence="6">DX253</strain>
    </source>
</reference>
<evidence type="ECO:0000313" key="6">
    <source>
        <dbReference type="Proteomes" id="UP000184203"/>
    </source>
</evidence>
<dbReference type="RefSeq" id="WP_007981311.1">
    <property type="nucleotide sequence ID" value="NZ_AEMG01000018.1"/>
</dbReference>
<dbReference type="EMBL" id="FRAN01000006">
    <property type="protein sequence ID" value="SHL39405.1"/>
    <property type="molecule type" value="Genomic_DNA"/>
</dbReference>
<evidence type="ECO:0000313" key="5">
    <source>
        <dbReference type="Proteomes" id="UP000003751"/>
    </source>
</evidence>
<dbReference type="InterPro" id="IPR012340">
    <property type="entry name" value="NA-bd_OB-fold"/>
</dbReference>
<evidence type="ECO:0000259" key="1">
    <source>
        <dbReference type="Pfam" id="PF01796"/>
    </source>
</evidence>
<dbReference type="InterPro" id="IPR002878">
    <property type="entry name" value="ChsH2_C"/>
</dbReference>
<dbReference type="eggNOG" id="arCOG01285">
    <property type="taxonomic scope" value="Archaea"/>
</dbReference>
<feature type="domain" description="ChsH2 C-terminal OB-fold" evidence="1">
    <location>
        <begin position="50"/>
        <end position="116"/>
    </location>
</feature>
<feature type="domain" description="ChsH2 rubredoxin-like zinc ribbon" evidence="2">
    <location>
        <begin position="16"/>
        <end position="48"/>
    </location>
</feature>
<protein>
    <recommendedName>
        <fullName evidence="7">Zn-ribbon domain-containing OB-fold protein</fullName>
    </recommendedName>
</protein>
<name>E7QWD1_HALPU</name>
<reference evidence="4" key="3">
    <citation type="submission" date="2016-11" db="EMBL/GenBank/DDBJ databases">
        <authorList>
            <person name="Jaros S."/>
            <person name="Januszkiewicz K."/>
            <person name="Wedrychowicz H."/>
        </authorList>
    </citation>
    <scope>NUCLEOTIDE SEQUENCE [LARGE SCALE GENOMIC DNA]</scope>
    <source>
        <strain evidence="4">DX253</strain>
    </source>
</reference>
<dbReference type="EMBL" id="AEMG01000018">
    <property type="protein sequence ID" value="EFW91027.1"/>
    <property type="molecule type" value="Genomic_DNA"/>
</dbReference>
<evidence type="ECO:0000313" key="4">
    <source>
        <dbReference type="EMBL" id="SHL39405.1"/>
    </source>
</evidence>
<dbReference type="STRING" id="797209.GCA_000376445_04232"/>
<dbReference type="AlphaFoldDB" id="E7QWD1"/>